<name>A0A174DEG7_9FIRM</name>
<dbReference type="GO" id="GO:0016846">
    <property type="term" value="F:carbon-sulfur lyase activity"/>
    <property type="evidence" value="ECO:0007669"/>
    <property type="project" value="TreeGrafter"/>
</dbReference>
<dbReference type="InterPro" id="IPR015422">
    <property type="entry name" value="PyrdxlP-dep_Trfase_small"/>
</dbReference>
<evidence type="ECO:0000256" key="4">
    <source>
        <dbReference type="RuleBase" id="RU362118"/>
    </source>
</evidence>
<accession>A0A174DEG7</accession>
<dbReference type="InterPro" id="IPR054542">
    <property type="entry name" value="Cys_met_metab_PP"/>
</dbReference>
<reference evidence="5 6" key="1">
    <citation type="submission" date="2015-09" db="EMBL/GenBank/DDBJ databases">
        <authorList>
            <consortium name="Pathogen Informatics"/>
        </authorList>
    </citation>
    <scope>NUCLEOTIDE SEQUENCE [LARGE SCALE GENOMIC DNA]</scope>
    <source>
        <strain evidence="5 6">2789STDY5834866</strain>
    </source>
</reference>
<comment type="cofactor">
    <cofactor evidence="1 4">
        <name>pyridoxal 5'-phosphate</name>
        <dbReference type="ChEBI" id="CHEBI:597326"/>
    </cofactor>
</comment>
<dbReference type="GO" id="GO:0019346">
    <property type="term" value="P:transsulfuration"/>
    <property type="evidence" value="ECO:0007669"/>
    <property type="project" value="InterPro"/>
</dbReference>
<dbReference type="STRING" id="410072.ERS852525_03066"/>
<evidence type="ECO:0000256" key="3">
    <source>
        <dbReference type="ARBA" id="ARBA00022898"/>
    </source>
</evidence>
<dbReference type="GO" id="GO:0030170">
    <property type="term" value="F:pyridoxal phosphate binding"/>
    <property type="evidence" value="ECO:0007669"/>
    <property type="project" value="InterPro"/>
</dbReference>
<dbReference type="GO" id="GO:0005737">
    <property type="term" value="C:cytoplasm"/>
    <property type="evidence" value="ECO:0007669"/>
    <property type="project" value="TreeGrafter"/>
</dbReference>
<evidence type="ECO:0000313" key="6">
    <source>
        <dbReference type="Proteomes" id="UP000095362"/>
    </source>
</evidence>
<gene>
    <name evidence="5" type="primary">metB</name>
    <name evidence="5" type="ORF">ERS852481_01610</name>
</gene>
<dbReference type="InterPro" id="IPR015421">
    <property type="entry name" value="PyrdxlP-dep_Trfase_major"/>
</dbReference>
<dbReference type="PANTHER" id="PTHR11808:SF90">
    <property type="entry name" value="CYSTATHIONINE GAMMA-SYNTHASE"/>
    <property type="match status" value="1"/>
</dbReference>
<dbReference type="Pfam" id="PF01053">
    <property type="entry name" value="Cys_Met_Meta_PP"/>
    <property type="match status" value="1"/>
</dbReference>
<proteinExistence type="inferred from homology"/>
<dbReference type="PaxDb" id="410072-ERS852525_03066"/>
<protein>
    <submittedName>
        <fullName evidence="5">Cystathionine gamma-synthase</fullName>
        <ecNumber evidence="5">2.5.1.48</ecNumber>
    </submittedName>
</protein>
<dbReference type="EC" id="2.5.1.48" evidence="5"/>
<dbReference type="Gene3D" id="3.90.1150.10">
    <property type="entry name" value="Aspartate Aminotransferase, domain 1"/>
    <property type="match status" value="1"/>
</dbReference>
<sequence length="231" mass="26026">MMRVSDLEELAKKAKKHELLLIVDNTFLSPYFQNPLKLGADIVVHSGTKYLGGHNDTLAGFLITNREDIQEQLRFIIKTTGATLAPMDSWLILRGIKTLGVRMDRAQENALKIARFLEKQEYVTRVLYPGLESHPGYELMKKQARGFGSILTFEVDSKERAYHILENVKLIQFAESLGGTETLITYPITQTHADLSKEELDRNGITDRILRLSVGIEGAEDLIADLEAVLK</sequence>
<dbReference type="GO" id="GO:0009086">
    <property type="term" value="P:methionine biosynthetic process"/>
    <property type="evidence" value="ECO:0007669"/>
    <property type="project" value="UniProtKB-ARBA"/>
</dbReference>
<dbReference type="EMBL" id="CYZK01000009">
    <property type="protein sequence ID" value="CUO22316.1"/>
    <property type="molecule type" value="Genomic_DNA"/>
</dbReference>
<dbReference type="Proteomes" id="UP000095362">
    <property type="component" value="Unassembled WGS sequence"/>
</dbReference>
<dbReference type="SUPFAM" id="SSF53383">
    <property type="entry name" value="PLP-dependent transferases"/>
    <property type="match status" value="1"/>
</dbReference>
<dbReference type="PROSITE" id="PS00868">
    <property type="entry name" value="CYS_MET_METAB_PP"/>
    <property type="match status" value="1"/>
</dbReference>
<keyword evidence="5" id="KW-0808">Transferase</keyword>
<keyword evidence="3 4" id="KW-0663">Pyridoxal phosphate</keyword>
<dbReference type="Gene3D" id="3.40.640.10">
    <property type="entry name" value="Type I PLP-dependent aspartate aminotransferase-like (Major domain)"/>
    <property type="match status" value="1"/>
</dbReference>
<dbReference type="InterPro" id="IPR015424">
    <property type="entry name" value="PyrdxlP-dep_Trfase"/>
</dbReference>
<comment type="similarity">
    <text evidence="2 4">Belongs to the trans-sulfuration enzymes family.</text>
</comment>
<dbReference type="PANTHER" id="PTHR11808">
    <property type="entry name" value="TRANS-SULFURATION ENZYME FAMILY MEMBER"/>
    <property type="match status" value="1"/>
</dbReference>
<dbReference type="AlphaFoldDB" id="A0A174DEG7"/>
<evidence type="ECO:0000313" key="5">
    <source>
        <dbReference type="EMBL" id="CUO22316.1"/>
    </source>
</evidence>
<dbReference type="FunFam" id="3.90.1150.10:FF:000033">
    <property type="entry name" value="Cystathionine gamma-synthase"/>
    <property type="match status" value="1"/>
</dbReference>
<dbReference type="InterPro" id="IPR000277">
    <property type="entry name" value="Cys/Met-Metab_PyrdxlP-dep_enz"/>
</dbReference>
<evidence type="ECO:0000256" key="2">
    <source>
        <dbReference type="ARBA" id="ARBA00009077"/>
    </source>
</evidence>
<dbReference type="GO" id="GO:0003962">
    <property type="term" value="F:cystathionine gamma-synthase activity"/>
    <property type="evidence" value="ECO:0007669"/>
    <property type="project" value="UniProtKB-EC"/>
</dbReference>
<organism evidence="5 6">
    <name type="scientific">Coprococcus comes</name>
    <dbReference type="NCBI Taxonomy" id="410072"/>
    <lineage>
        <taxon>Bacteria</taxon>
        <taxon>Bacillati</taxon>
        <taxon>Bacillota</taxon>
        <taxon>Clostridia</taxon>
        <taxon>Lachnospirales</taxon>
        <taxon>Lachnospiraceae</taxon>
        <taxon>Coprococcus</taxon>
    </lineage>
</organism>
<evidence type="ECO:0000256" key="1">
    <source>
        <dbReference type="ARBA" id="ARBA00001933"/>
    </source>
</evidence>